<evidence type="ECO:0000259" key="2">
    <source>
        <dbReference type="Pfam" id="PF17765"/>
    </source>
</evidence>
<protein>
    <recommendedName>
        <fullName evidence="2">MmyB-like transcription regulator ligand binding domain-containing protein</fullName>
    </recommendedName>
</protein>
<dbReference type="AlphaFoldDB" id="A0A1Z2LB26"/>
<feature type="domain" description="MmyB-like transcription regulator ligand binding" evidence="2">
    <location>
        <begin position="107"/>
        <end position="202"/>
    </location>
</feature>
<evidence type="ECO:0000313" key="3">
    <source>
        <dbReference type="EMBL" id="ARZ71514.1"/>
    </source>
</evidence>
<dbReference type="KEGG" id="salj:SMD11_5938"/>
<dbReference type="InterPro" id="IPR041413">
    <property type="entry name" value="MLTR_LBD"/>
</dbReference>
<dbReference type="Pfam" id="PF17765">
    <property type="entry name" value="MLTR_LBD"/>
    <property type="match status" value="1"/>
</dbReference>
<dbReference type="OrthoDB" id="4144527at2"/>
<gene>
    <name evidence="3" type="ORF">SMD11_5938</name>
</gene>
<dbReference type="CDD" id="cd00093">
    <property type="entry name" value="HTH_XRE"/>
    <property type="match status" value="1"/>
</dbReference>
<dbReference type="PANTHER" id="PTHR35010">
    <property type="entry name" value="BLL4672 PROTEIN-RELATED"/>
    <property type="match status" value="1"/>
</dbReference>
<sequence>MDKEALQDLLRGRRARIAPEDHGLARPSRQGRRAPGLTQSQIDQLLHRTYGTFNRLETGAYPNPPEELLRDVARLLEFTEQEWTSLWLYAVHRDPPYPLHQRSGTEVSRAWQDVVDGLSHMAYLNDQSWRVLAHNQAFAELFPRGEVPENTMRWMALHPEARTVLTGWRERWAPMILPQLRAAVAALPHDETLAELEADILADPVAGPLYEAGGRAYIHPDGDERPLLHATKGPGWVSLCGAQPLASPRARLMVLVFHPGERPSPAPRPTLHAG</sequence>
<evidence type="ECO:0000256" key="1">
    <source>
        <dbReference type="SAM" id="MobiDB-lite"/>
    </source>
</evidence>
<dbReference type="Gene3D" id="3.30.450.180">
    <property type="match status" value="1"/>
</dbReference>
<dbReference type="InterPro" id="IPR001387">
    <property type="entry name" value="Cro/C1-type_HTH"/>
</dbReference>
<evidence type="ECO:0000313" key="4">
    <source>
        <dbReference type="Proteomes" id="UP000195755"/>
    </source>
</evidence>
<dbReference type="RefSeq" id="WP_087929304.1">
    <property type="nucleotide sequence ID" value="NZ_CP021744.1"/>
</dbReference>
<dbReference type="PANTHER" id="PTHR35010:SF2">
    <property type="entry name" value="BLL4672 PROTEIN"/>
    <property type="match status" value="1"/>
</dbReference>
<reference evidence="3 4" key="1">
    <citation type="submission" date="2017-06" db="EMBL/GenBank/DDBJ databases">
        <title>Streptomyces albireticuli Genome sequencing and assembly.</title>
        <authorList>
            <person name="Wang Y."/>
            <person name="Du B."/>
            <person name="Ding Y."/>
            <person name="Liu H."/>
            <person name="Hou Q."/>
            <person name="Liu K."/>
            <person name="Yao L."/>
            <person name="Wang C."/>
        </authorList>
    </citation>
    <scope>NUCLEOTIDE SEQUENCE [LARGE SCALE GENOMIC DNA]</scope>
    <source>
        <strain evidence="3 4">MDJK11</strain>
    </source>
</reference>
<dbReference type="Proteomes" id="UP000195755">
    <property type="component" value="Chromosome"/>
</dbReference>
<name>A0A1Z2LB26_9ACTN</name>
<dbReference type="Pfam" id="PF13560">
    <property type="entry name" value="HTH_31"/>
    <property type="match status" value="1"/>
</dbReference>
<feature type="region of interest" description="Disordered" evidence="1">
    <location>
        <begin position="19"/>
        <end position="38"/>
    </location>
</feature>
<proteinExistence type="predicted"/>
<accession>A0A1Z2LB26</accession>
<dbReference type="EMBL" id="CP021744">
    <property type="protein sequence ID" value="ARZ71514.1"/>
    <property type="molecule type" value="Genomic_DNA"/>
</dbReference>
<organism evidence="3 4">
    <name type="scientific">Streptomyces albireticuli</name>
    <dbReference type="NCBI Taxonomy" id="1940"/>
    <lineage>
        <taxon>Bacteria</taxon>
        <taxon>Bacillati</taxon>
        <taxon>Actinomycetota</taxon>
        <taxon>Actinomycetes</taxon>
        <taxon>Kitasatosporales</taxon>
        <taxon>Streptomycetaceae</taxon>
        <taxon>Streptomyces</taxon>
    </lineage>
</organism>